<evidence type="ECO:0000256" key="5">
    <source>
        <dbReference type="SAM" id="MobiDB-lite"/>
    </source>
</evidence>
<gene>
    <name evidence="8" type="ORF">O4U47_15880</name>
</gene>
<dbReference type="EMBL" id="JAQFWP010000028">
    <property type="protein sequence ID" value="MDA2805995.1"/>
    <property type="molecule type" value="Genomic_DNA"/>
</dbReference>
<evidence type="ECO:0000256" key="6">
    <source>
        <dbReference type="SAM" id="Phobius"/>
    </source>
</evidence>
<dbReference type="Proteomes" id="UP001165685">
    <property type="component" value="Unassembled WGS sequence"/>
</dbReference>
<keyword evidence="4 6" id="KW-0472">Membrane</keyword>
<evidence type="ECO:0000259" key="7">
    <source>
        <dbReference type="Pfam" id="PF06271"/>
    </source>
</evidence>
<reference evidence="8" key="1">
    <citation type="submission" date="2023-01" db="EMBL/GenBank/DDBJ databases">
        <title>Draft genome sequence of Nocardiopsis sp. LSu2-4 isolated from halophytes.</title>
        <authorList>
            <person name="Duangmal K."/>
            <person name="Chantavorakit T."/>
        </authorList>
    </citation>
    <scope>NUCLEOTIDE SEQUENCE</scope>
    <source>
        <strain evidence="8">LSu2-4</strain>
    </source>
</reference>
<evidence type="ECO:0000256" key="2">
    <source>
        <dbReference type="ARBA" id="ARBA00022692"/>
    </source>
</evidence>
<feature type="transmembrane region" description="Helical" evidence="6">
    <location>
        <begin position="65"/>
        <end position="85"/>
    </location>
</feature>
<name>A0ABT4TMT3_9ACTN</name>
<dbReference type="InterPro" id="IPR010432">
    <property type="entry name" value="RDD"/>
</dbReference>
<comment type="subcellular location">
    <subcellularLocation>
        <location evidence="1">Membrane</location>
        <topology evidence="1">Multi-pass membrane protein</topology>
    </subcellularLocation>
</comment>
<accession>A0ABT4TMT3</accession>
<dbReference type="PANTHER" id="PTHR38480:SF1">
    <property type="entry name" value="SLR0254 PROTEIN"/>
    <property type="match status" value="1"/>
</dbReference>
<dbReference type="Pfam" id="PF06271">
    <property type="entry name" value="RDD"/>
    <property type="match status" value="1"/>
</dbReference>
<comment type="caution">
    <text evidence="8">The sequence shown here is derived from an EMBL/GenBank/DDBJ whole genome shotgun (WGS) entry which is preliminary data.</text>
</comment>
<feature type="transmembrane region" description="Helical" evidence="6">
    <location>
        <begin position="34"/>
        <end position="59"/>
    </location>
</feature>
<evidence type="ECO:0000256" key="1">
    <source>
        <dbReference type="ARBA" id="ARBA00004141"/>
    </source>
</evidence>
<evidence type="ECO:0000313" key="8">
    <source>
        <dbReference type="EMBL" id="MDA2805995.1"/>
    </source>
</evidence>
<organism evidence="8 9">
    <name type="scientific">Nocardiopsis suaedae</name>
    <dbReference type="NCBI Taxonomy" id="3018444"/>
    <lineage>
        <taxon>Bacteria</taxon>
        <taxon>Bacillati</taxon>
        <taxon>Actinomycetota</taxon>
        <taxon>Actinomycetes</taxon>
        <taxon>Streptosporangiales</taxon>
        <taxon>Nocardiopsidaceae</taxon>
        <taxon>Nocardiopsis</taxon>
    </lineage>
</organism>
<evidence type="ECO:0000256" key="3">
    <source>
        <dbReference type="ARBA" id="ARBA00022989"/>
    </source>
</evidence>
<sequence>MALDAHGTPDGRAQLVTGDAVVLDLRPAGFATRVLALALDIAVQGLLLLGLILTVAAISDGVDQAATAAVSLLLMVLIMVGYPVAFETSTRGRSLGKMALGLRVVGADGSPERFRQALVRGLVGMIEIWSLSGVIALVTSLVDRNGRRVGDFAAGTLVVSERTRRTGQDQVPMPAHLAEWAAAAELSGLTPDTAAMARQYVLRFGELTPHARHEMGVRIADLVASQVGPPPPPGTTPPDYLAAVLAERRRREAERLTRARSAGTPPAQG</sequence>
<feature type="domain" description="RDD" evidence="7">
    <location>
        <begin position="28"/>
        <end position="155"/>
    </location>
</feature>
<protein>
    <submittedName>
        <fullName evidence="8">RDD family protein</fullName>
    </submittedName>
</protein>
<evidence type="ECO:0000256" key="4">
    <source>
        <dbReference type="ARBA" id="ARBA00023136"/>
    </source>
</evidence>
<keyword evidence="2 6" id="KW-0812">Transmembrane</keyword>
<feature type="region of interest" description="Disordered" evidence="5">
    <location>
        <begin position="250"/>
        <end position="269"/>
    </location>
</feature>
<dbReference type="PANTHER" id="PTHR38480">
    <property type="entry name" value="SLR0254 PROTEIN"/>
    <property type="match status" value="1"/>
</dbReference>
<feature type="transmembrane region" description="Helical" evidence="6">
    <location>
        <begin position="122"/>
        <end position="142"/>
    </location>
</feature>
<proteinExistence type="predicted"/>
<keyword evidence="3 6" id="KW-1133">Transmembrane helix</keyword>
<keyword evidence="9" id="KW-1185">Reference proteome</keyword>
<evidence type="ECO:0000313" key="9">
    <source>
        <dbReference type="Proteomes" id="UP001165685"/>
    </source>
</evidence>